<feature type="domain" description="Carbohydrate kinase FGGY N-terminal" evidence="5">
    <location>
        <begin position="7"/>
        <end position="175"/>
    </location>
</feature>
<dbReference type="Gene3D" id="3.30.420.40">
    <property type="match status" value="1"/>
</dbReference>
<evidence type="ECO:0000256" key="4">
    <source>
        <dbReference type="ARBA" id="ARBA00022777"/>
    </source>
</evidence>
<dbReference type="EMBL" id="HBIO01009534">
    <property type="protein sequence ID" value="CAE0462507.1"/>
    <property type="molecule type" value="Transcribed_RNA"/>
</dbReference>
<dbReference type="PROSITE" id="PS00933">
    <property type="entry name" value="FGGY_KINASES_1"/>
    <property type="match status" value="1"/>
</dbReference>
<dbReference type="PANTHER" id="PTHR43095">
    <property type="entry name" value="SUGAR KINASE"/>
    <property type="match status" value="1"/>
</dbReference>
<sequence length="278" mass="30936">MQAEEIFIGLDVGTQSTKAVLYHPSSQSIKARAGSLYDLDESSNPSRKEQHPHKWIRALHICLKELSKIIEREGYAVRGIGVSGQQHGMVLTDENFHVLRSAKLWCDVEASAEAKEFSEKATKAMKNIVGEDCVWSIPAGFTAPKVLWVKKNEPELFEKVRWVMLPHDYVNLCLKTGVGYNMKMNEKVEDYKPDDDESFRLEMPTTDAGDASGTGLLHPSKPEYVPELAAIIDSRYEAYLPKIQGPNEVSGYLSANWKKATGIDPDNLIDIPISVGSG</sequence>
<dbReference type="InterPro" id="IPR050406">
    <property type="entry name" value="FGGY_Carb_Kinase"/>
</dbReference>
<evidence type="ECO:0000313" key="6">
    <source>
        <dbReference type="EMBL" id="CAE0462507.1"/>
    </source>
</evidence>
<accession>A0A7S3Q1V5</accession>
<evidence type="ECO:0000259" key="5">
    <source>
        <dbReference type="Pfam" id="PF00370"/>
    </source>
</evidence>
<gene>
    <name evidence="6" type="ORF">CDEB00056_LOCUS7348</name>
</gene>
<dbReference type="InterPro" id="IPR018484">
    <property type="entry name" value="FGGY_N"/>
</dbReference>
<protein>
    <recommendedName>
        <fullName evidence="2">glycerol kinase</fullName>
        <ecNumber evidence="2">2.7.1.30</ecNumber>
    </recommendedName>
</protein>
<name>A0A7S3Q1V5_9STRA</name>
<keyword evidence="4" id="KW-0418">Kinase</keyword>
<dbReference type="AlphaFoldDB" id="A0A7S3Q1V5"/>
<proteinExistence type="predicted"/>
<dbReference type="EC" id="2.7.1.30" evidence="2"/>
<dbReference type="Pfam" id="PF00370">
    <property type="entry name" value="FGGY_N"/>
    <property type="match status" value="1"/>
</dbReference>
<dbReference type="SUPFAM" id="SSF53067">
    <property type="entry name" value="Actin-like ATPase domain"/>
    <property type="match status" value="1"/>
</dbReference>
<evidence type="ECO:0000256" key="3">
    <source>
        <dbReference type="ARBA" id="ARBA00022679"/>
    </source>
</evidence>
<comment type="pathway">
    <text evidence="1">Polyol metabolism; glycerol degradation via glycerol kinase pathway; sn-glycerol 3-phosphate from glycerol: step 1/1.</text>
</comment>
<organism evidence="6">
    <name type="scientific">Chaetoceros debilis</name>
    <dbReference type="NCBI Taxonomy" id="122233"/>
    <lineage>
        <taxon>Eukaryota</taxon>
        <taxon>Sar</taxon>
        <taxon>Stramenopiles</taxon>
        <taxon>Ochrophyta</taxon>
        <taxon>Bacillariophyta</taxon>
        <taxon>Coscinodiscophyceae</taxon>
        <taxon>Chaetocerotophycidae</taxon>
        <taxon>Chaetocerotales</taxon>
        <taxon>Chaetocerotaceae</taxon>
        <taxon>Chaetoceros</taxon>
    </lineage>
</organism>
<dbReference type="InterPro" id="IPR018483">
    <property type="entry name" value="Carb_kinase_FGGY_CS"/>
</dbReference>
<evidence type="ECO:0000256" key="1">
    <source>
        <dbReference type="ARBA" id="ARBA00005190"/>
    </source>
</evidence>
<keyword evidence="3" id="KW-0808">Transferase</keyword>
<dbReference type="PANTHER" id="PTHR43095:SF5">
    <property type="entry name" value="XYLULOSE KINASE"/>
    <property type="match status" value="1"/>
</dbReference>
<dbReference type="UniPathway" id="UPA00618">
    <property type="reaction ID" value="UER00672"/>
</dbReference>
<dbReference type="GO" id="GO:0019563">
    <property type="term" value="P:glycerol catabolic process"/>
    <property type="evidence" value="ECO:0007669"/>
    <property type="project" value="UniProtKB-UniPathway"/>
</dbReference>
<dbReference type="InterPro" id="IPR043129">
    <property type="entry name" value="ATPase_NBD"/>
</dbReference>
<dbReference type="GO" id="GO:0004370">
    <property type="term" value="F:glycerol kinase activity"/>
    <property type="evidence" value="ECO:0007669"/>
    <property type="project" value="UniProtKB-EC"/>
</dbReference>
<evidence type="ECO:0000256" key="2">
    <source>
        <dbReference type="ARBA" id="ARBA00012099"/>
    </source>
</evidence>
<reference evidence="6" key="1">
    <citation type="submission" date="2021-01" db="EMBL/GenBank/DDBJ databases">
        <authorList>
            <person name="Corre E."/>
            <person name="Pelletier E."/>
            <person name="Niang G."/>
            <person name="Scheremetjew M."/>
            <person name="Finn R."/>
            <person name="Kale V."/>
            <person name="Holt S."/>
            <person name="Cochrane G."/>
            <person name="Meng A."/>
            <person name="Brown T."/>
            <person name="Cohen L."/>
        </authorList>
    </citation>
    <scope>NUCLEOTIDE SEQUENCE</scope>
    <source>
        <strain evidence="6">MM31A-1</strain>
    </source>
</reference>